<proteinExistence type="predicted"/>
<accession>A0A1C7M9C0</accession>
<dbReference type="AlphaFoldDB" id="A0A1C7M9C0"/>
<keyword evidence="3" id="KW-1185">Reference proteome</keyword>
<reference evidence="2 3" key="1">
    <citation type="submission" date="2016-03" db="EMBL/GenBank/DDBJ databases">
        <title>Whole genome sequencing of Grifola frondosa 9006-11.</title>
        <authorList>
            <person name="Min B."/>
            <person name="Park H."/>
            <person name="Kim J.-G."/>
            <person name="Cho H."/>
            <person name="Oh Y.-L."/>
            <person name="Kong W.-S."/>
            <person name="Choi I.-G."/>
        </authorList>
    </citation>
    <scope>NUCLEOTIDE SEQUENCE [LARGE SCALE GENOMIC DNA]</scope>
    <source>
        <strain evidence="2 3">9006-11</strain>
    </source>
</reference>
<organism evidence="2 3">
    <name type="scientific">Grifola frondosa</name>
    <name type="common">Maitake</name>
    <name type="synonym">Polyporus frondosus</name>
    <dbReference type="NCBI Taxonomy" id="5627"/>
    <lineage>
        <taxon>Eukaryota</taxon>
        <taxon>Fungi</taxon>
        <taxon>Dikarya</taxon>
        <taxon>Basidiomycota</taxon>
        <taxon>Agaricomycotina</taxon>
        <taxon>Agaricomycetes</taxon>
        <taxon>Polyporales</taxon>
        <taxon>Grifolaceae</taxon>
        <taxon>Grifola</taxon>
    </lineage>
</organism>
<name>A0A1C7M9C0_GRIFR</name>
<dbReference type="EMBL" id="LUGG01000006">
    <property type="protein sequence ID" value="OBZ73523.1"/>
    <property type="molecule type" value="Genomic_DNA"/>
</dbReference>
<comment type="caution">
    <text evidence="2">The sequence shown here is derived from an EMBL/GenBank/DDBJ whole genome shotgun (WGS) entry which is preliminary data.</text>
</comment>
<evidence type="ECO:0000313" key="3">
    <source>
        <dbReference type="Proteomes" id="UP000092993"/>
    </source>
</evidence>
<protein>
    <submittedName>
        <fullName evidence="2">Uncharacterized protein</fullName>
    </submittedName>
</protein>
<feature type="region of interest" description="Disordered" evidence="1">
    <location>
        <begin position="19"/>
        <end position="48"/>
    </location>
</feature>
<feature type="compositionally biased region" description="Polar residues" evidence="1">
    <location>
        <begin position="35"/>
        <end position="44"/>
    </location>
</feature>
<gene>
    <name evidence="2" type="ORF">A0H81_06294</name>
</gene>
<dbReference type="Proteomes" id="UP000092993">
    <property type="component" value="Unassembled WGS sequence"/>
</dbReference>
<evidence type="ECO:0000256" key="1">
    <source>
        <dbReference type="SAM" id="MobiDB-lite"/>
    </source>
</evidence>
<evidence type="ECO:0000313" key="2">
    <source>
        <dbReference type="EMBL" id="OBZ73523.1"/>
    </source>
</evidence>
<dbReference type="OrthoDB" id="2757790at2759"/>
<sequence length="65" mass="7401">MRDLLLTAITESSWPVDDKVGDQLPKNYTSKRTRISQDSGVTTGQKREAEDILATAQLRKRRKVK</sequence>